<evidence type="ECO:0000256" key="3">
    <source>
        <dbReference type="ARBA" id="ARBA00022912"/>
    </source>
</evidence>
<evidence type="ECO:0000256" key="1">
    <source>
        <dbReference type="ARBA" id="ARBA00022723"/>
    </source>
</evidence>
<evidence type="ECO:0000256" key="2">
    <source>
        <dbReference type="ARBA" id="ARBA00022801"/>
    </source>
</evidence>
<gene>
    <name evidence="8" type="primary">LOC108666605</name>
</gene>
<evidence type="ECO:0000256" key="4">
    <source>
        <dbReference type="RuleBase" id="RU003465"/>
    </source>
</evidence>
<feature type="compositionally biased region" description="Polar residues" evidence="5">
    <location>
        <begin position="456"/>
        <end position="465"/>
    </location>
</feature>
<dbReference type="InterPro" id="IPR036457">
    <property type="entry name" value="PPM-type-like_dom_sf"/>
</dbReference>
<organism evidence="7 8">
    <name type="scientific">Hyalella azteca</name>
    <name type="common">Amphipod</name>
    <dbReference type="NCBI Taxonomy" id="294128"/>
    <lineage>
        <taxon>Eukaryota</taxon>
        <taxon>Metazoa</taxon>
        <taxon>Ecdysozoa</taxon>
        <taxon>Arthropoda</taxon>
        <taxon>Crustacea</taxon>
        <taxon>Multicrustacea</taxon>
        <taxon>Malacostraca</taxon>
        <taxon>Eumalacostraca</taxon>
        <taxon>Peracarida</taxon>
        <taxon>Amphipoda</taxon>
        <taxon>Senticaudata</taxon>
        <taxon>Talitrida</taxon>
        <taxon>Talitroidea</taxon>
        <taxon>Hyalellidae</taxon>
        <taxon>Hyalella</taxon>
    </lineage>
</organism>
<dbReference type="PANTHER" id="PTHR47992">
    <property type="entry name" value="PROTEIN PHOSPHATASE"/>
    <property type="match status" value="1"/>
</dbReference>
<dbReference type="CDD" id="cd00143">
    <property type="entry name" value="PP2Cc"/>
    <property type="match status" value="1"/>
</dbReference>
<evidence type="ECO:0000256" key="5">
    <source>
        <dbReference type="SAM" id="MobiDB-lite"/>
    </source>
</evidence>
<dbReference type="PROSITE" id="PS51746">
    <property type="entry name" value="PPM_2"/>
    <property type="match status" value="1"/>
</dbReference>
<accession>A0A8B7N6V7</accession>
<feature type="compositionally biased region" description="Polar residues" evidence="5">
    <location>
        <begin position="394"/>
        <end position="404"/>
    </location>
</feature>
<dbReference type="OrthoDB" id="10025511at2759"/>
<dbReference type="GO" id="GO:0046872">
    <property type="term" value="F:metal ion binding"/>
    <property type="evidence" value="ECO:0007669"/>
    <property type="project" value="UniProtKB-KW"/>
</dbReference>
<keyword evidence="7" id="KW-1185">Reference proteome</keyword>
<feature type="region of interest" description="Disordered" evidence="5">
    <location>
        <begin position="353"/>
        <end position="378"/>
    </location>
</feature>
<keyword evidence="1" id="KW-0479">Metal-binding</keyword>
<dbReference type="CTD" id="31404"/>
<dbReference type="SUPFAM" id="SSF81606">
    <property type="entry name" value="PP2C-like"/>
    <property type="match status" value="1"/>
</dbReference>
<evidence type="ECO:0000313" key="8">
    <source>
        <dbReference type="RefSeq" id="XP_018009004.1"/>
    </source>
</evidence>
<dbReference type="SMART" id="SM00332">
    <property type="entry name" value="PP2Cc"/>
    <property type="match status" value="1"/>
</dbReference>
<feature type="compositionally biased region" description="Low complexity" evidence="5">
    <location>
        <begin position="627"/>
        <end position="667"/>
    </location>
</feature>
<dbReference type="Gene3D" id="3.60.40.10">
    <property type="entry name" value="PPM-type phosphatase domain"/>
    <property type="match status" value="1"/>
</dbReference>
<dbReference type="GeneID" id="108666605"/>
<dbReference type="GO" id="GO:0004722">
    <property type="term" value="F:protein serine/threonine phosphatase activity"/>
    <property type="evidence" value="ECO:0007669"/>
    <property type="project" value="InterPro"/>
</dbReference>
<keyword evidence="3 4" id="KW-0904">Protein phosphatase</keyword>
<dbReference type="AlphaFoldDB" id="A0A8B7N6V7"/>
<feature type="compositionally biased region" description="Low complexity" evidence="5">
    <location>
        <begin position="495"/>
        <end position="517"/>
    </location>
</feature>
<name>A0A8B7N6V7_HYAAZ</name>
<comment type="similarity">
    <text evidence="4">Belongs to the PP2C family.</text>
</comment>
<dbReference type="InterPro" id="IPR001932">
    <property type="entry name" value="PPM-type_phosphatase-like_dom"/>
</dbReference>
<feature type="region of interest" description="Disordered" evidence="5">
    <location>
        <begin position="495"/>
        <end position="522"/>
    </location>
</feature>
<feature type="compositionally biased region" description="Polar residues" evidence="5">
    <location>
        <begin position="850"/>
        <end position="859"/>
    </location>
</feature>
<feature type="region of interest" description="Disordered" evidence="5">
    <location>
        <begin position="612"/>
        <end position="675"/>
    </location>
</feature>
<dbReference type="InterPro" id="IPR000222">
    <property type="entry name" value="PP2C_BS"/>
</dbReference>
<sequence>MVVLDNVSNPFKMPSRVGVNLRASAYLHQGDRKYMEDEFVVAYQRTADKKDIEYAFFGIFDGHGGKEAAHFAKDHLMDNIVSQRSFWSDDDNDVLDAIREGFIQTHMAMWKVVEKWPLTASGWPSTSGSTASVAFIRKQKIYIGHVGDSGICLGYEDSNGYWLGEHLTKDHKPESNQEKSRITRCGGKVVNKSGVPRVVWNRPKRGHKGPVRRSTPMDEIPFLAVARSLGDLWSYNPTNNQFVVSPVPDVHVHPIDIKRHRCLIFGTDGLWNVMSPYMAVNIAYHTELNNENHYLGLVMPCGTQHMWVNPSRSVVKGALDRYSRCNLRADNTSAVVVFLDPPGRPKREVLLQRKGLSSPSNVTAQDAAASSTSVGSPAKSADCKVQVHVYNIDTNKSSKSTDGQTPHGLLRITERSPQKWQLNPESCENRNENDRAPIPQSPSKPFPKALAEDNEQASTPGTSELGTKRAAAPCAMAVNPLIAAKNSLASISTSTLSPLSSSLSSLKVPSSLPSLRSGGRTISSDFVASPAAATSQATRLSLCTKCDSPRRSSTLVQKKLNSHPPNPNSDGKDDIPSASIASNRAAKRERDEDETDQCFNVKKSCAECKCNDQLPLQPEDSRGDRTPSSASSVIPSDVSNASSVSHSLESSPKTSKSKSSATTSESSKVNRKRDDIQIPLISSSTWVSCNTSSSNSDASVSSPSATVDPASKLKLKKFVQHGSGDVVQVELVRHRTRSSVVTKPVPQKTMRSDGGIDTITSHLKTSSCSGQNANLEHKFQIENSLVSAVSCPTSEPSASNRILKSVNRGSPNETKTSCLKSLCSGSVKSSSSLKTSKYAFKVGKKKRSHSVPSLCNDSATALPPKKKSATMHLRSGKPMITRSQERGYKNVSK</sequence>
<feature type="region of interest" description="Disordered" evidence="5">
    <location>
        <begin position="394"/>
        <end position="468"/>
    </location>
</feature>
<evidence type="ECO:0000313" key="7">
    <source>
        <dbReference type="Proteomes" id="UP000694843"/>
    </source>
</evidence>
<dbReference type="Proteomes" id="UP000694843">
    <property type="component" value="Unplaced"/>
</dbReference>
<dbReference type="Pfam" id="PF00481">
    <property type="entry name" value="PP2C"/>
    <property type="match status" value="1"/>
</dbReference>
<keyword evidence="2 4" id="KW-0378">Hydrolase</keyword>
<feature type="region of interest" description="Disordered" evidence="5">
    <location>
        <begin position="553"/>
        <end position="595"/>
    </location>
</feature>
<protein>
    <submittedName>
        <fullName evidence="8">Mucin-5AC</fullName>
    </submittedName>
</protein>
<dbReference type="PROSITE" id="PS01032">
    <property type="entry name" value="PPM_1"/>
    <property type="match status" value="1"/>
</dbReference>
<evidence type="ECO:0000259" key="6">
    <source>
        <dbReference type="PROSITE" id="PS51746"/>
    </source>
</evidence>
<dbReference type="RefSeq" id="XP_018009004.1">
    <property type="nucleotide sequence ID" value="XM_018153515.2"/>
</dbReference>
<feature type="domain" description="PPM-type phosphatase" evidence="6">
    <location>
        <begin position="22"/>
        <end position="339"/>
    </location>
</feature>
<reference evidence="8" key="1">
    <citation type="submission" date="2025-08" db="UniProtKB">
        <authorList>
            <consortium name="RefSeq"/>
        </authorList>
    </citation>
    <scope>IDENTIFICATION</scope>
    <source>
        <tissue evidence="8">Whole organism</tissue>
    </source>
</reference>
<dbReference type="KEGG" id="hazt:108666605"/>
<dbReference type="InterPro" id="IPR015655">
    <property type="entry name" value="PP2C"/>
</dbReference>
<feature type="compositionally biased region" description="Basic and acidic residues" evidence="5">
    <location>
        <begin position="883"/>
        <end position="893"/>
    </location>
</feature>
<proteinExistence type="inferred from homology"/>
<feature type="compositionally biased region" description="Polar residues" evidence="5">
    <location>
        <begin position="355"/>
        <end position="375"/>
    </location>
</feature>
<feature type="region of interest" description="Disordered" evidence="5">
    <location>
        <begin position="841"/>
        <end position="893"/>
    </location>
</feature>
<dbReference type="FunFam" id="3.60.40.10:FF:000060">
    <property type="entry name" value="Protein phosphatase 2c"/>
    <property type="match status" value="1"/>
</dbReference>